<keyword evidence="7 10" id="KW-0472">Membrane</keyword>
<reference evidence="12" key="1">
    <citation type="submission" date="2025-08" db="UniProtKB">
        <authorList>
            <consortium name="RefSeq"/>
        </authorList>
    </citation>
    <scope>IDENTIFICATION</scope>
</reference>
<dbReference type="GO" id="GO:0004984">
    <property type="term" value="F:olfactory receptor activity"/>
    <property type="evidence" value="ECO:0007669"/>
    <property type="project" value="InterPro"/>
</dbReference>
<dbReference type="Pfam" id="PF02949">
    <property type="entry name" value="7tm_6"/>
    <property type="match status" value="1"/>
</dbReference>
<dbReference type="RefSeq" id="XP_025073200.1">
    <property type="nucleotide sequence ID" value="XM_025217415.1"/>
</dbReference>
<dbReference type="PANTHER" id="PTHR21137">
    <property type="entry name" value="ODORANT RECEPTOR"/>
    <property type="match status" value="1"/>
</dbReference>
<evidence type="ECO:0000256" key="9">
    <source>
        <dbReference type="ARBA" id="ARBA00023224"/>
    </source>
</evidence>
<evidence type="ECO:0000256" key="2">
    <source>
        <dbReference type="ARBA" id="ARBA00022475"/>
    </source>
</evidence>
<evidence type="ECO:0000256" key="7">
    <source>
        <dbReference type="ARBA" id="ARBA00023136"/>
    </source>
</evidence>
<feature type="transmembrane region" description="Helical" evidence="10">
    <location>
        <begin position="257"/>
        <end position="285"/>
    </location>
</feature>
<keyword evidence="5 10" id="KW-0552">Olfaction</keyword>
<dbReference type="Proteomes" id="UP000504615">
    <property type="component" value="Unplaced"/>
</dbReference>
<feature type="transmembrane region" description="Helical" evidence="10">
    <location>
        <begin position="297"/>
        <end position="317"/>
    </location>
</feature>
<dbReference type="OrthoDB" id="6765072at2759"/>
<dbReference type="GO" id="GO:0005549">
    <property type="term" value="F:odorant binding"/>
    <property type="evidence" value="ECO:0007669"/>
    <property type="project" value="InterPro"/>
</dbReference>
<accession>A0A8N1S345</accession>
<dbReference type="PANTHER" id="PTHR21137:SF35">
    <property type="entry name" value="ODORANT RECEPTOR 19A-RELATED"/>
    <property type="match status" value="1"/>
</dbReference>
<evidence type="ECO:0000313" key="11">
    <source>
        <dbReference type="Proteomes" id="UP000504615"/>
    </source>
</evidence>
<keyword evidence="11" id="KW-1185">Reference proteome</keyword>
<evidence type="ECO:0000256" key="10">
    <source>
        <dbReference type="RuleBase" id="RU351113"/>
    </source>
</evidence>
<feature type="transmembrane region" description="Helical" evidence="10">
    <location>
        <begin position="65"/>
        <end position="84"/>
    </location>
</feature>
<protein>
    <recommendedName>
        <fullName evidence="10">Odorant receptor</fullName>
    </recommendedName>
</protein>
<keyword evidence="6 10" id="KW-1133">Transmembrane helix</keyword>
<sequence>MSATSTICFSIKFVLRAFGVWPDVSFTALRRLFWSATLIIVQICQYAYIVLHYRTDELMDLMDNLSSSLAYSLLLFKLIIFWTHQRKFRSILTMIAADWKECAGDSFSMHTTTNMANLSYRVSNAIIGLHMAAVVTYSLGVILSNTAGDNFNISTVPVRALILRMEFPFDSNSSPVHELVMIAQFFHLVTQACAIDVLNALIMTLVFHIGGQIDILRERLMNVFSKKSMHTLTKITMSNLIGKHQKIILYIENVENLYCYIALMQFVSNTLIICSIGFVIVISINSPDLSTILVKTLLFYIVMNLEAFSFCFAGEYLSTKVSSQHIADAAYESLWYDVHVNESRTISFLILRSQKRLTITIGKVMDLSLECFTSIVKASASYISVLLAVS</sequence>
<comment type="similarity">
    <text evidence="10">Belongs to the insect chemoreceptor superfamily. Heteromeric odorant receptor channel (TC 1.A.69) family.</text>
</comment>
<dbReference type="AlphaFoldDB" id="A0A8N1S345"/>
<gene>
    <name evidence="12" type="primary">LOC105423500</name>
</gene>
<keyword evidence="2" id="KW-1003">Cell membrane</keyword>
<proteinExistence type="inferred from homology"/>
<evidence type="ECO:0000256" key="4">
    <source>
        <dbReference type="ARBA" id="ARBA00022692"/>
    </source>
</evidence>
<keyword evidence="9 10" id="KW-0807">Transducer</keyword>
<dbReference type="InterPro" id="IPR004117">
    <property type="entry name" value="7tm6_olfct_rcpt"/>
</dbReference>
<feature type="transmembrane region" description="Helical" evidence="10">
    <location>
        <begin position="125"/>
        <end position="143"/>
    </location>
</feature>
<evidence type="ECO:0000313" key="12">
    <source>
        <dbReference type="RefSeq" id="XP_025073200.1"/>
    </source>
</evidence>
<organism evidence="11 12">
    <name type="scientific">Pogonomyrmex barbatus</name>
    <name type="common">red harvester ant</name>
    <dbReference type="NCBI Taxonomy" id="144034"/>
    <lineage>
        <taxon>Eukaryota</taxon>
        <taxon>Metazoa</taxon>
        <taxon>Ecdysozoa</taxon>
        <taxon>Arthropoda</taxon>
        <taxon>Hexapoda</taxon>
        <taxon>Insecta</taxon>
        <taxon>Pterygota</taxon>
        <taxon>Neoptera</taxon>
        <taxon>Endopterygota</taxon>
        <taxon>Hymenoptera</taxon>
        <taxon>Apocrita</taxon>
        <taxon>Aculeata</taxon>
        <taxon>Formicoidea</taxon>
        <taxon>Formicidae</taxon>
        <taxon>Myrmicinae</taxon>
        <taxon>Pogonomyrmex</taxon>
    </lineage>
</organism>
<dbReference type="GO" id="GO:0005886">
    <property type="term" value="C:plasma membrane"/>
    <property type="evidence" value="ECO:0007669"/>
    <property type="project" value="UniProtKB-SubCell"/>
</dbReference>
<feature type="transmembrane region" description="Helical" evidence="10">
    <location>
        <begin position="185"/>
        <end position="209"/>
    </location>
</feature>
<comment type="caution">
    <text evidence="10">Lacks conserved residue(s) required for the propagation of feature annotation.</text>
</comment>
<evidence type="ECO:0000256" key="1">
    <source>
        <dbReference type="ARBA" id="ARBA00004651"/>
    </source>
</evidence>
<evidence type="ECO:0000256" key="3">
    <source>
        <dbReference type="ARBA" id="ARBA00022606"/>
    </source>
</evidence>
<evidence type="ECO:0000256" key="5">
    <source>
        <dbReference type="ARBA" id="ARBA00022725"/>
    </source>
</evidence>
<dbReference type="GeneID" id="105423500"/>
<feature type="transmembrane region" description="Helical" evidence="10">
    <location>
        <begin position="32"/>
        <end position="53"/>
    </location>
</feature>
<dbReference type="GO" id="GO:0007165">
    <property type="term" value="P:signal transduction"/>
    <property type="evidence" value="ECO:0007669"/>
    <property type="project" value="UniProtKB-KW"/>
</dbReference>
<name>A0A8N1S345_9HYME</name>
<keyword evidence="4 10" id="KW-0812">Transmembrane</keyword>
<keyword evidence="3 10" id="KW-0716">Sensory transduction</keyword>
<comment type="subcellular location">
    <subcellularLocation>
        <location evidence="1 10">Cell membrane</location>
        <topology evidence="1 10">Multi-pass membrane protein</topology>
    </subcellularLocation>
</comment>
<evidence type="ECO:0000256" key="8">
    <source>
        <dbReference type="ARBA" id="ARBA00023170"/>
    </source>
</evidence>
<keyword evidence="8 10" id="KW-0675">Receptor</keyword>
<evidence type="ECO:0000256" key="6">
    <source>
        <dbReference type="ARBA" id="ARBA00022989"/>
    </source>
</evidence>